<feature type="transmembrane region" description="Helical" evidence="7">
    <location>
        <begin position="298"/>
        <end position="318"/>
    </location>
</feature>
<gene>
    <name evidence="8" type="ORF">AOQ84DRAFT_283240</name>
</gene>
<evidence type="ECO:0000256" key="7">
    <source>
        <dbReference type="SAM" id="Phobius"/>
    </source>
</evidence>
<dbReference type="AlphaFoldDB" id="A0A8E2JXL4"/>
<dbReference type="FunFam" id="1.20.1250.20:FF:000013">
    <property type="entry name" value="MFS general substrate transporter"/>
    <property type="match status" value="1"/>
</dbReference>
<sequence>MFKKLRREPSTSSPTDGNNALSEPRDANIEKEAKDIKLEEGSKTPLHQYVDPALEKRLVRKLDFHVVPLVMALYLLAFLDRSNIGNARIAGMATDLKLTGDRYDWLLTIFYISYIIFEFQVMMWKIMPPHIWAALVVFSWGLVSTVQAGIHTWAAEMALRFFMGLTEAGYGPGIPYLLSFFYLRHELGFRCGIFLSAAPLANTFAGALAYGITSGHSKIANWRVLFLVEGLPTIVMAAVAFFFLPDNPEKARFLSGDEKRIAKARGVRQVGDSKRVGGIVWRDMGAALLDPKAWFTGLMYFSCNVSFSSLPVFLPTILNEMGFSAVNAQGLTAPPFFLSFLLTCGTTWIADRTQQRGLMLMVLTIIGGVGYVILACAKSVAARYFGVFMAAAGIFPAIANILPWVLNNQGSDTRRGAGMVLLNLIGQCGPLLGTRLYPSAEGPFYVKGQAVCAAFMFFSTLLAICLRTLLVWENKKLDRQYGTLQEQQVSTATGEVPTETNAAVENYGPAFRYVL</sequence>
<keyword evidence="9" id="KW-1185">Reference proteome</keyword>
<organism evidence="8 9">
    <name type="scientific">Glonium stellatum</name>
    <dbReference type="NCBI Taxonomy" id="574774"/>
    <lineage>
        <taxon>Eukaryota</taxon>
        <taxon>Fungi</taxon>
        <taxon>Dikarya</taxon>
        <taxon>Ascomycota</taxon>
        <taxon>Pezizomycotina</taxon>
        <taxon>Dothideomycetes</taxon>
        <taxon>Pleosporomycetidae</taxon>
        <taxon>Gloniales</taxon>
        <taxon>Gloniaceae</taxon>
        <taxon>Glonium</taxon>
    </lineage>
</organism>
<keyword evidence="2" id="KW-0813">Transport</keyword>
<evidence type="ECO:0000256" key="5">
    <source>
        <dbReference type="ARBA" id="ARBA00023136"/>
    </source>
</evidence>
<dbReference type="GO" id="GO:0016020">
    <property type="term" value="C:membrane"/>
    <property type="evidence" value="ECO:0007669"/>
    <property type="project" value="UniProtKB-SubCell"/>
</dbReference>
<keyword evidence="4 7" id="KW-1133">Transmembrane helix</keyword>
<evidence type="ECO:0000313" key="8">
    <source>
        <dbReference type="EMBL" id="OCL13385.1"/>
    </source>
</evidence>
<feature type="transmembrane region" description="Helical" evidence="7">
    <location>
        <begin position="448"/>
        <end position="470"/>
    </location>
</feature>
<dbReference type="EMBL" id="KV748728">
    <property type="protein sequence ID" value="OCL13385.1"/>
    <property type="molecule type" value="Genomic_DNA"/>
</dbReference>
<keyword evidence="3 7" id="KW-0812">Transmembrane</keyword>
<evidence type="ECO:0000256" key="1">
    <source>
        <dbReference type="ARBA" id="ARBA00004141"/>
    </source>
</evidence>
<evidence type="ECO:0000256" key="3">
    <source>
        <dbReference type="ARBA" id="ARBA00022692"/>
    </source>
</evidence>
<dbReference type="InterPro" id="IPR036259">
    <property type="entry name" value="MFS_trans_sf"/>
</dbReference>
<feature type="transmembrane region" description="Helical" evidence="7">
    <location>
        <begin position="131"/>
        <end position="154"/>
    </location>
</feature>
<dbReference type="PANTHER" id="PTHR43791:SF36">
    <property type="entry name" value="TRANSPORTER, PUTATIVE (AFU_ORTHOLOGUE AFUA_6G08340)-RELATED"/>
    <property type="match status" value="1"/>
</dbReference>
<feature type="compositionally biased region" description="Polar residues" evidence="6">
    <location>
        <begin position="10"/>
        <end position="21"/>
    </location>
</feature>
<feature type="region of interest" description="Disordered" evidence="6">
    <location>
        <begin position="1"/>
        <end position="28"/>
    </location>
</feature>
<feature type="transmembrane region" description="Helical" evidence="7">
    <location>
        <begin position="105"/>
        <end position="124"/>
    </location>
</feature>
<dbReference type="GO" id="GO:0022857">
    <property type="term" value="F:transmembrane transporter activity"/>
    <property type="evidence" value="ECO:0007669"/>
    <property type="project" value="InterPro"/>
</dbReference>
<evidence type="ECO:0000256" key="4">
    <source>
        <dbReference type="ARBA" id="ARBA00022989"/>
    </source>
</evidence>
<feature type="transmembrane region" description="Helical" evidence="7">
    <location>
        <begin position="330"/>
        <end position="350"/>
    </location>
</feature>
<evidence type="ECO:0000313" key="9">
    <source>
        <dbReference type="Proteomes" id="UP000250140"/>
    </source>
</evidence>
<dbReference type="PANTHER" id="PTHR43791">
    <property type="entry name" value="PERMEASE-RELATED"/>
    <property type="match status" value="1"/>
</dbReference>
<feature type="transmembrane region" description="Helical" evidence="7">
    <location>
        <begin position="187"/>
        <end position="212"/>
    </location>
</feature>
<feature type="transmembrane region" description="Helical" evidence="7">
    <location>
        <begin position="356"/>
        <end position="377"/>
    </location>
</feature>
<dbReference type="OrthoDB" id="2985014at2759"/>
<dbReference type="Proteomes" id="UP000250140">
    <property type="component" value="Unassembled WGS sequence"/>
</dbReference>
<name>A0A8E2JXL4_9PEZI</name>
<proteinExistence type="predicted"/>
<dbReference type="SUPFAM" id="SSF103473">
    <property type="entry name" value="MFS general substrate transporter"/>
    <property type="match status" value="1"/>
</dbReference>
<dbReference type="InterPro" id="IPR011701">
    <property type="entry name" value="MFS"/>
</dbReference>
<keyword evidence="5 7" id="KW-0472">Membrane</keyword>
<feature type="transmembrane region" description="Helical" evidence="7">
    <location>
        <begin position="224"/>
        <end position="244"/>
    </location>
</feature>
<protein>
    <submittedName>
        <fullName evidence="8">MFS general substrate transporter</fullName>
    </submittedName>
</protein>
<feature type="transmembrane region" description="Helical" evidence="7">
    <location>
        <begin position="384"/>
        <end position="406"/>
    </location>
</feature>
<accession>A0A8E2JXL4</accession>
<dbReference type="FunFam" id="1.20.1250.20:FF:000018">
    <property type="entry name" value="MFS transporter permease"/>
    <property type="match status" value="1"/>
</dbReference>
<reference evidence="8 9" key="1">
    <citation type="journal article" date="2016" name="Nat. Commun.">
        <title>Ectomycorrhizal ecology is imprinted in the genome of the dominant symbiotic fungus Cenococcum geophilum.</title>
        <authorList>
            <consortium name="DOE Joint Genome Institute"/>
            <person name="Peter M."/>
            <person name="Kohler A."/>
            <person name="Ohm R.A."/>
            <person name="Kuo A."/>
            <person name="Krutzmann J."/>
            <person name="Morin E."/>
            <person name="Arend M."/>
            <person name="Barry K.W."/>
            <person name="Binder M."/>
            <person name="Choi C."/>
            <person name="Clum A."/>
            <person name="Copeland A."/>
            <person name="Grisel N."/>
            <person name="Haridas S."/>
            <person name="Kipfer T."/>
            <person name="LaButti K."/>
            <person name="Lindquist E."/>
            <person name="Lipzen A."/>
            <person name="Maire R."/>
            <person name="Meier B."/>
            <person name="Mihaltcheva S."/>
            <person name="Molinier V."/>
            <person name="Murat C."/>
            <person name="Poggeler S."/>
            <person name="Quandt C.A."/>
            <person name="Sperisen C."/>
            <person name="Tritt A."/>
            <person name="Tisserant E."/>
            <person name="Crous P.W."/>
            <person name="Henrissat B."/>
            <person name="Nehls U."/>
            <person name="Egli S."/>
            <person name="Spatafora J.W."/>
            <person name="Grigoriev I.V."/>
            <person name="Martin F.M."/>
        </authorList>
    </citation>
    <scope>NUCLEOTIDE SEQUENCE [LARGE SCALE GENOMIC DNA]</scope>
    <source>
        <strain evidence="8 9">CBS 207.34</strain>
    </source>
</reference>
<evidence type="ECO:0000256" key="6">
    <source>
        <dbReference type="SAM" id="MobiDB-lite"/>
    </source>
</evidence>
<dbReference type="Gene3D" id="1.20.1250.20">
    <property type="entry name" value="MFS general substrate transporter like domains"/>
    <property type="match status" value="2"/>
</dbReference>
<comment type="subcellular location">
    <subcellularLocation>
        <location evidence="1">Membrane</location>
        <topology evidence="1">Multi-pass membrane protein</topology>
    </subcellularLocation>
</comment>
<dbReference type="Pfam" id="PF07690">
    <property type="entry name" value="MFS_1"/>
    <property type="match status" value="1"/>
</dbReference>
<evidence type="ECO:0000256" key="2">
    <source>
        <dbReference type="ARBA" id="ARBA00022448"/>
    </source>
</evidence>